<dbReference type="SUPFAM" id="SSF56801">
    <property type="entry name" value="Acetyl-CoA synthetase-like"/>
    <property type="match status" value="1"/>
</dbReference>
<keyword evidence="7" id="KW-1185">Reference proteome</keyword>
<sequence length="463" mass="50422">MTSVPIGRAFELLADAAPDAVAVRCGDAVLTRRELDAESNRVARAWAGRVGHDDLVTIALPNGLDVVLACVATWKLGATPQPMSPRLGSREREAILDLVRPALVVDEAFAAGGLERSTDDSPLPALSASSWKAPTSSGSTGRPKIVRAGAAATVDPGGQVAPFVPRQAVQLVAGPLFHAAPFAYAMRGLMTGHELVVMPRFDAAEALRTIERHHVTWAVLVPTMMHRIWRLPDRETHDVSSLESVLHLGARCPPWLKRGWLEWLGPERVVEVYAGTESQGLAMISGPEWLERPGSVGRGVSGSEFMIVRPDGTRAEAGELGEIVMRRDGPPTYSYVGERPPDRDGWHSLGDAGWTDADGYLYVADRLDDVIVTGGVKVHPADVEAVLEEHPDVRSSVVVPRDDAERGQVVHAVVDVDRSDVTEATLLAWARARLDPEKVPRSWRLVRHPLRDDTGKVRRRHHR</sequence>
<evidence type="ECO:0000256" key="3">
    <source>
        <dbReference type="SAM" id="MobiDB-lite"/>
    </source>
</evidence>
<accession>A0A371P185</accession>
<dbReference type="EMBL" id="QUBR01000002">
    <property type="protein sequence ID" value="REK69709.1"/>
    <property type="molecule type" value="Genomic_DNA"/>
</dbReference>
<dbReference type="GO" id="GO:0006631">
    <property type="term" value="P:fatty acid metabolic process"/>
    <property type="evidence" value="ECO:0007669"/>
    <property type="project" value="TreeGrafter"/>
</dbReference>
<feature type="domain" description="AMP-binding enzyme C-terminal" evidence="5">
    <location>
        <begin position="383"/>
        <end position="447"/>
    </location>
</feature>
<dbReference type="Pfam" id="PF13193">
    <property type="entry name" value="AMP-binding_C"/>
    <property type="match status" value="1"/>
</dbReference>
<feature type="region of interest" description="Disordered" evidence="3">
    <location>
        <begin position="116"/>
        <end position="143"/>
    </location>
</feature>
<reference evidence="6 7" key="1">
    <citation type="submission" date="2018-08" db="EMBL/GenBank/DDBJ databases">
        <title>Aeromicrobium sp. M2KJ-4, whole genome shotgun sequence.</title>
        <authorList>
            <person name="Tuo L."/>
        </authorList>
    </citation>
    <scope>NUCLEOTIDE SEQUENCE [LARGE SCALE GENOMIC DNA]</scope>
    <source>
        <strain evidence="6 7">M2KJ-4</strain>
    </source>
</reference>
<proteinExistence type="inferred from homology"/>
<comment type="caution">
    <text evidence="6">The sequence shown here is derived from an EMBL/GenBank/DDBJ whole genome shotgun (WGS) entry which is preliminary data.</text>
</comment>
<dbReference type="Proteomes" id="UP000265581">
    <property type="component" value="Unassembled WGS sequence"/>
</dbReference>
<evidence type="ECO:0000259" key="5">
    <source>
        <dbReference type="Pfam" id="PF13193"/>
    </source>
</evidence>
<dbReference type="GO" id="GO:0031956">
    <property type="term" value="F:medium-chain fatty acid-CoA ligase activity"/>
    <property type="evidence" value="ECO:0007669"/>
    <property type="project" value="TreeGrafter"/>
</dbReference>
<dbReference type="RefSeq" id="WP_119704309.1">
    <property type="nucleotide sequence ID" value="NZ_JBHSOI010000002.1"/>
</dbReference>
<feature type="domain" description="AMP-dependent synthetase/ligase" evidence="4">
    <location>
        <begin position="136"/>
        <end position="328"/>
    </location>
</feature>
<dbReference type="InterPro" id="IPR025110">
    <property type="entry name" value="AMP-bd_C"/>
</dbReference>
<dbReference type="AlphaFoldDB" id="A0A371P185"/>
<dbReference type="InterPro" id="IPR000873">
    <property type="entry name" value="AMP-dep_synth/lig_dom"/>
</dbReference>
<evidence type="ECO:0000313" key="7">
    <source>
        <dbReference type="Proteomes" id="UP000265581"/>
    </source>
</evidence>
<feature type="domain" description="AMP-dependent synthetase/ligase" evidence="4">
    <location>
        <begin position="14"/>
        <end position="106"/>
    </location>
</feature>
<dbReference type="Gene3D" id="3.40.50.12780">
    <property type="entry name" value="N-terminal domain of ligase-like"/>
    <property type="match status" value="1"/>
</dbReference>
<evidence type="ECO:0000313" key="6">
    <source>
        <dbReference type="EMBL" id="REK69709.1"/>
    </source>
</evidence>
<dbReference type="Gene3D" id="3.30.300.30">
    <property type="match status" value="1"/>
</dbReference>
<dbReference type="OrthoDB" id="9803968at2"/>
<protein>
    <submittedName>
        <fullName evidence="6">Acid--CoA ligase</fullName>
    </submittedName>
</protein>
<feature type="compositionally biased region" description="Polar residues" evidence="3">
    <location>
        <begin position="127"/>
        <end position="140"/>
    </location>
</feature>
<dbReference type="PANTHER" id="PTHR43201">
    <property type="entry name" value="ACYL-COA SYNTHETASE"/>
    <property type="match status" value="1"/>
</dbReference>
<comment type="similarity">
    <text evidence="1">Belongs to the ATP-dependent AMP-binding enzyme family.</text>
</comment>
<keyword evidence="2 6" id="KW-0436">Ligase</keyword>
<dbReference type="PANTHER" id="PTHR43201:SF5">
    <property type="entry name" value="MEDIUM-CHAIN ACYL-COA LIGASE ACSF2, MITOCHONDRIAL"/>
    <property type="match status" value="1"/>
</dbReference>
<evidence type="ECO:0000259" key="4">
    <source>
        <dbReference type="Pfam" id="PF00501"/>
    </source>
</evidence>
<dbReference type="Pfam" id="PF00501">
    <property type="entry name" value="AMP-binding"/>
    <property type="match status" value="2"/>
</dbReference>
<gene>
    <name evidence="6" type="ORF">DX116_10925</name>
</gene>
<name>A0A371P185_9ACTN</name>
<evidence type="ECO:0000256" key="1">
    <source>
        <dbReference type="ARBA" id="ARBA00006432"/>
    </source>
</evidence>
<evidence type="ECO:0000256" key="2">
    <source>
        <dbReference type="ARBA" id="ARBA00022598"/>
    </source>
</evidence>
<organism evidence="6 7">
    <name type="scientific">Aeromicrobium endophyticum</name>
    <dbReference type="NCBI Taxonomy" id="2292704"/>
    <lineage>
        <taxon>Bacteria</taxon>
        <taxon>Bacillati</taxon>
        <taxon>Actinomycetota</taxon>
        <taxon>Actinomycetes</taxon>
        <taxon>Propionibacteriales</taxon>
        <taxon>Nocardioidaceae</taxon>
        <taxon>Aeromicrobium</taxon>
    </lineage>
</organism>
<dbReference type="InterPro" id="IPR042099">
    <property type="entry name" value="ANL_N_sf"/>
</dbReference>
<dbReference type="InterPro" id="IPR045851">
    <property type="entry name" value="AMP-bd_C_sf"/>
</dbReference>